<keyword evidence="9" id="KW-0862">Zinc</keyword>
<evidence type="ECO:0000256" key="7">
    <source>
        <dbReference type="ARBA" id="ARBA00022723"/>
    </source>
</evidence>
<feature type="transmembrane region" description="Helical" evidence="13">
    <location>
        <begin position="159"/>
        <end position="180"/>
    </location>
</feature>
<keyword evidence="11" id="KW-0482">Metalloprotease</keyword>
<keyword evidence="5 14" id="KW-0645">Protease</keyword>
<evidence type="ECO:0000256" key="8">
    <source>
        <dbReference type="ARBA" id="ARBA00022801"/>
    </source>
</evidence>
<dbReference type="InterPro" id="IPR052348">
    <property type="entry name" value="Metallopeptidase_M50B"/>
</dbReference>
<dbReference type="GO" id="GO:0006508">
    <property type="term" value="P:proteolysis"/>
    <property type="evidence" value="ECO:0007669"/>
    <property type="project" value="UniProtKB-KW"/>
</dbReference>
<proteinExistence type="inferred from homology"/>
<name>A0ABY3VK98_9MYCO</name>
<evidence type="ECO:0000256" key="5">
    <source>
        <dbReference type="ARBA" id="ARBA00022670"/>
    </source>
</evidence>
<keyword evidence="10 13" id="KW-1133">Transmembrane helix</keyword>
<comment type="cofactor">
    <cofactor evidence="1">
        <name>Zn(2+)</name>
        <dbReference type="ChEBI" id="CHEBI:29105"/>
    </cofactor>
</comment>
<keyword evidence="15" id="KW-1185">Reference proteome</keyword>
<keyword evidence="7" id="KW-0479">Metal-binding</keyword>
<evidence type="ECO:0000256" key="2">
    <source>
        <dbReference type="ARBA" id="ARBA00004651"/>
    </source>
</evidence>
<keyword evidence="8" id="KW-0378">Hydrolase</keyword>
<evidence type="ECO:0000256" key="10">
    <source>
        <dbReference type="ARBA" id="ARBA00022989"/>
    </source>
</evidence>
<sequence length="259" mass="28631">MNARDLHRSVRPSPIFWAIVGLTVLGGGLAYWVGDDVSPLAYAGVFTMVIAGWVVSLCLHEFGHAFTAWRFGDRDIELRGYLDMDPRRYISPVWSLLVPILITAIGGIGLPGAAVYVRTSYMTARQRTLVSLAGPAANLLLAVVLLGLTNLFLDPKHPVLWAGVAFLGFLQITALLLNLLPIPGLDGYNALEPHLSPETQRALAQFKPYGFLLLFVLLFAQPLNHWFFELVNSFFELSGVSGLLWQLGAGLTQFWRHLF</sequence>
<feature type="transmembrane region" description="Helical" evidence="13">
    <location>
        <begin position="40"/>
        <end position="62"/>
    </location>
</feature>
<evidence type="ECO:0000256" key="13">
    <source>
        <dbReference type="SAM" id="Phobius"/>
    </source>
</evidence>
<evidence type="ECO:0000313" key="14">
    <source>
        <dbReference type="EMBL" id="UMB69071.1"/>
    </source>
</evidence>
<evidence type="ECO:0000256" key="1">
    <source>
        <dbReference type="ARBA" id="ARBA00001947"/>
    </source>
</evidence>
<evidence type="ECO:0000256" key="12">
    <source>
        <dbReference type="ARBA" id="ARBA00023136"/>
    </source>
</evidence>
<feature type="transmembrane region" description="Helical" evidence="13">
    <location>
        <begin position="129"/>
        <end position="153"/>
    </location>
</feature>
<dbReference type="EMBL" id="CP092488">
    <property type="protein sequence ID" value="UMB69071.1"/>
    <property type="molecule type" value="Genomic_DNA"/>
</dbReference>
<feature type="transmembrane region" description="Helical" evidence="13">
    <location>
        <begin position="209"/>
        <end position="228"/>
    </location>
</feature>
<protein>
    <submittedName>
        <fullName evidence="14">Site-2 protease family protein</fullName>
    </submittedName>
</protein>
<evidence type="ECO:0000256" key="11">
    <source>
        <dbReference type="ARBA" id="ARBA00023049"/>
    </source>
</evidence>
<dbReference type="RefSeq" id="WP_240260803.1">
    <property type="nucleotide sequence ID" value="NZ_CP092488.2"/>
</dbReference>
<comment type="similarity">
    <text evidence="3">Belongs to the peptidase M50B family.</text>
</comment>
<gene>
    <name evidence="14" type="ORF">MKK62_22265</name>
</gene>
<keyword evidence="4" id="KW-1003">Cell membrane</keyword>
<keyword evidence="12 13" id="KW-0472">Membrane</keyword>
<dbReference type="CDD" id="cd06158">
    <property type="entry name" value="S2P-M50_like_1"/>
    <property type="match status" value="1"/>
</dbReference>
<dbReference type="InterPro" id="IPR044537">
    <property type="entry name" value="Rip2-like"/>
</dbReference>
<evidence type="ECO:0000256" key="9">
    <source>
        <dbReference type="ARBA" id="ARBA00022833"/>
    </source>
</evidence>
<dbReference type="GO" id="GO:0008233">
    <property type="term" value="F:peptidase activity"/>
    <property type="evidence" value="ECO:0007669"/>
    <property type="project" value="UniProtKB-KW"/>
</dbReference>
<keyword evidence="6 13" id="KW-0812">Transmembrane</keyword>
<evidence type="ECO:0000313" key="15">
    <source>
        <dbReference type="Proteomes" id="UP001055336"/>
    </source>
</evidence>
<evidence type="ECO:0000256" key="4">
    <source>
        <dbReference type="ARBA" id="ARBA00022475"/>
    </source>
</evidence>
<dbReference type="PANTHER" id="PTHR35864:SF1">
    <property type="entry name" value="ZINC METALLOPROTEASE YWHC-RELATED"/>
    <property type="match status" value="1"/>
</dbReference>
<evidence type="ECO:0000256" key="6">
    <source>
        <dbReference type="ARBA" id="ARBA00022692"/>
    </source>
</evidence>
<accession>A0ABY3VK98</accession>
<organism evidence="14 15">
    <name type="scientific">Mycobacterium paraterrae</name>
    <dbReference type="NCBI Taxonomy" id="577492"/>
    <lineage>
        <taxon>Bacteria</taxon>
        <taxon>Bacillati</taxon>
        <taxon>Actinomycetota</taxon>
        <taxon>Actinomycetes</taxon>
        <taxon>Mycobacteriales</taxon>
        <taxon>Mycobacteriaceae</taxon>
        <taxon>Mycobacterium</taxon>
    </lineage>
</organism>
<reference evidence="14" key="1">
    <citation type="submission" date="2022-08" db="EMBL/GenBank/DDBJ databases">
        <title>Whole genome sequencing of non-tuberculosis mycobacteria type-strains.</title>
        <authorList>
            <person name="Igarashi Y."/>
            <person name="Osugi A."/>
            <person name="Mitarai S."/>
        </authorList>
    </citation>
    <scope>NUCLEOTIDE SEQUENCE</scope>
    <source>
        <strain evidence="14">DSM 45127</strain>
    </source>
</reference>
<dbReference type="PANTHER" id="PTHR35864">
    <property type="entry name" value="ZINC METALLOPROTEASE MJ0611-RELATED"/>
    <property type="match status" value="1"/>
</dbReference>
<feature type="transmembrane region" description="Helical" evidence="13">
    <location>
        <begin position="93"/>
        <end position="117"/>
    </location>
</feature>
<feature type="transmembrane region" description="Helical" evidence="13">
    <location>
        <begin position="15"/>
        <end position="33"/>
    </location>
</feature>
<evidence type="ECO:0000256" key="3">
    <source>
        <dbReference type="ARBA" id="ARBA00007931"/>
    </source>
</evidence>
<dbReference type="Proteomes" id="UP001055336">
    <property type="component" value="Chromosome"/>
</dbReference>
<comment type="subcellular location">
    <subcellularLocation>
        <location evidence="2">Cell membrane</location>
        <topology evidence="2">Multi-pass membrane protein</topology>
    </subcellularLocation>
</comment>